<comment type="caution">
    <text evidence="3">The sequence shown here is derived from an EMBL/GenBank/DDBJ whole genome shotgun (WGS) entry which is preliminary data.</text>
</comment>
<dbReference type="SUPFAM" id="SSF55729">
    <property type="entry name" value="Acyl-CoA N-acyltransferases (Nat)"/>
    <property type="match status" value="1"/>
</dbReference>
<evidence type="ECO:0000256" key="1">
    <source>
        <dbReference type="SAM" id="MobiDB-lite"/>
    </source>
</evidence>
<dbReference type="Pfam" id="PF00583">
    <property type="entry name" value="Acetyltransf_1"/>
    <property type="match status" value="1"/>
</dbReference>
<protein>
    <submittedName>
        <fullName evidence="3">GNAT family N-acetyltransferase</fullName>
    </submittedName>
</protein>
<feature type="domain" description="N-acetyltransferase" evidence="2">
    <location>
        <begin position="63"/>
        <end position="239"/>
    </location>
</feature>
<organism evidence="3 4">
    <name type="scientific">Candidatus Sungiibacteriota bacterium</name>
    <dbReference type="NCBI Taxonomy" id="2750080"/>
    <lineage>
        <taxon>Bacteria</taxon>
        <taxon>Candidatus Sungiibacteriota</taxon>
    </lineage>
</organism>
<evidence type="ECO:0000313" key="3">
    <source>
        <dbReference type="EMBL" id="MBI2052473.1"/>
    </source>
</evidence>
<evidence type="ECO:0000313" key="4">
    <source>
        <dbReference type="Proteomes" id="UP000786662"/>
    </source>
</evidence>
<dbReference type="Proteomes" id="UP000786662">
    <property type="component" value="Unassembled WGS sequence"/>
</dbReference>
<evidence type="ECO:0000259" key="2">
    <source>
        <dbReference type="PROSITE" id="PS51186"/>
    </source>
</evidence>
<dbReference type="CDD" id="cd04301">
    <property type="entry name" value="NAT_SF"/>
    <property type="match status" value="1"/>
</dbReference>
<reference evidence="3" key="1">
    <citation type="submission" date="2020-07" db="EMBL/GenBank/DDBJ databases">
        <title>Huge and variable diversity of episymbiotic CPR bacteria and DPANN archaea in groundwater ecosystems.</title>
        <authorList>
            <person name="He C.Y."/>
            <person name="Keren R."/>
            <person name="Whittaker M."/>
            <person name="Farag I.F."/>
            <person name="Doudna J."/>
            <person name="Cate J.H.D."/>
            <person name="Banfield J.F."/>
        </authorList>
    </citation>
    <scope>NUCLEOTIDE SEQUENCE</scope>
    <source>
        <strain evidence="3">NC_groundwater_191_Ag_S-0.1um_45_8</strain>
    </source>
</reference>
<dbReference type="InterPro" id="IPR016181">
    <property type="entry name" value="Acyl_CoA_acyltransferase"/>
</dbReference>
<dbReference type="PROSITE" id="PS51186">
    <property type="entry name" value="GNAT"/>
    <property type="match status" value="1"/>
</dbReference>
<dbReference type="EMBL" id="JACOYY010000064">
    <property type="protein sequence ID" value="MBI2052473.1"/>
    <property type="molecule type" value="Genomic_DNA"/>
</dbReference>
<proteinExistence type="predicted"/>
<sequence length="398" mass="44708">MESRGNFEKADQIKESPEQKNARLADGRLTETEIKAHWENPDSVLFEHEIVREREGEEQRTKFRVRALSEGFKDGLLEGVKGSWDEPTFQELAETLDNFFEQRKKEDPALLNVEYYIATDTQDKPFAITGIYTVDIAGGAGFATSEKLDLEKHHLATRLGWFAVSPEYQGVGVGGFLFNWVEKMAQARGSKVMVVETDDYENEQVALNLYGKSGYKNGLDIKDYFGPGRDSVNYFSRVEAGAEAFMPSEQVSAENKEELLGLAKKIYSSERYQEFEVCLELLFKQKEGEEAVVRPHSFVLRNQAGQIESFSILITGIYENAIFSVWEGSDPAAAGSKSRLADSLRGYAQGQERGIIILGREGADDQYLENGFFPANDGVPEVFAKGDPTQFLLYSKKL</sequence>
<dbReference type="Gene3D" id="3.40.630.30">
    <property type="match status" value="1"/>
</dbReference>
<dbReference type="InterPro" id="IPR000182">
    <property type="entry name" value="GNAT_dom"/>
</dbReference>
<name>A0A9D6DR23_9BACT</name>
<dbReference type="AlphaFoldDB" id="A0A9D6DR23"/>
<dbReference type="GO" id="GO:0016747">
    <property type="term" value="F:acyltransferase activity, transferring groups other than amino-acyl groups"/>
    <property type="evidence" value="ECO:0007669"/>
    <property type="project" value="InterPro"/>
</dbReference>
<accession>A0A9D6DR23</accession>
<feature type="region of interest" description="Disordered" evidence="1">
    <location>
        <begin position="1"/>
        <end position="28"/>
    </location>
</feature>
<gene>
    <name evidence="3" type="ORF">HYT38_02215</name>
</gene>